<evidence type="ECO:0000313" key="1">
    <source>
        <dbReference type="EMBL" id="MCA1855605.1"/>
    </source>
</evidence>
<evidence type="ECO:0000313" key="2">
    <source>
        <dbReference type="Proteomes" id="UP001198602"/>
    </source>
</evidence>
<name>A0ABS7YB78_9BURK</name>
<organism evidence="1 2">
    <name type="scientific">Massilia hydrophila</name>
    <dbReference type="NCBI Taxonomy" id="3044279"/>
    <lineage>
        <taxon>Bacteria</taxon>
        <taxon>Pseudomonadati</taxon>
        <taxon>Pseudomonadota</taxon>
        <taxon>Betaproteobacteria</taxon>
        <taxon>Burkholderiales</taxon>
        <taxon>Oxalobacteraceae</taxon>
        <taxon>Telluria group</taxon>
        <taxon>Massilia</taxon>
    </lineage>
</organism>
<comment type="caution">
    <text evidence="1">The sequence shown here is derived from an EMBL/GenBank/DDBJ whole genome shotgun (WGS) entry which is preliminary data.</text>
</comment>
<reference evidence="1 2" key="1">
    <citation type="submission" date="2021-07" db="EMBL/GenBank/DDBJ databases">
        <title>Characterization of Violacein-producing bacteria and related species.</title>
        <authorList>
            <person name="Wilson H.S."/>
            <person name="De Leon M.E."/>
        </authorList>
    </citation>
    <scope>NUCLEOTIDE SEQUENCE [LARGE SCALE GENOMIC DNA]</scope>
    <source>
        <strain evidence="1 2">HSC-2F05</strain>
    </source>
</reference>
<gene>
    <name evidence="1" type="ORF">LE190_06650</name>
</gene>
<protein>
    <submittedName>
        <fullName evidence="1">Uncharacterized protein</fullName>
    </submittedName>
</protein>
<proteinExistence type="predicted"/>
<dbReference type="RefSeq" id="WP_225237942.1">
    <property type="nucleotide sequence ID" value="NZ_JAHYBX010000001.1"/>
</dbReference>
<dbReference type="Proteomes" id="UP001198602">
    <property type="component" value="Unassembled WGS sequence"/>
</dbReference>
<accession>A0ABS7YB78</accession>
<sequence length="197" mass="21143">MNQPGPALEAMLRRLRETPAEFLAEPRIGSCTSAAGVAVSALVHDLMRMHGHAAPARWLAALGGLDPRARRNRLALAMITCWLLADAWFLARPLPLEALCAVFDSATPLLAQATAAHRFAADAADGEELVRVVLARLGYRPAGEAAAQAEDRLAAVSGAARRRLLEASRAAEKRARAVREALARKAAQEAADKWTRE</sequence>
<keyword evidence="2" id="KW-1185">Reference proteome</keyword>
<dbReference type="EMBL" id="JAHYBX010000001">
    <property type="protein sequence ID" value="MCA1855605.1"/>
    <property type="molecule type" value="Genomic_DNA"/>
</dbReference>